<dbReference type="AlphaFoldDB" id="A0A833T015"/>
<protein>
    <recommendedName>
        <fullName evidence="4">Retrotransposon gag domain-containing protein</fullName>
    </recommendedName>
</protein>
<sequence>MRAIRSSIGRRYCPLGTREALHQEIRGLRKTRNLSVEEYDAEFLYLLDPEEWILPDDGGAMTTTDQFRHDSAGMPQTWRMQVIPQHSRWDNLEKLKTRYL</sequence>
<organism evidence="1 3">
    <name type="scientific">Phytophthora infestans</name>
    <name type="common">Potato late blight agent</name>
    <name type="synonym">Botrytis infestans</name>
    <dbReference type="NCBI Taxonomy" id="4787"/>
    <lineage>
        <taxon>Eukaryota</taxon>
        <taxon>Sar</taxon>
        <taxon>Stramenopiles</taxon>
        <taxon>Oomycota</taxon>
        <taxon>Peronosporomycetes</taxon>
        <taxon>Peronosporales</taxon>
        <taxon>Peronosporaceae</taxon>
        <taxon>Phytophthora</taxon>
    </lineage>
</organism>
<reference evidence="1" key="1">
    <citation type="submission" date="2020-04" db="EMBL/GenBank/DDBJ databases">
        <title>Hybrid Assembly of Korean Phytophthora infestans isolates.</title>
        <authorList>
            <person name="Prokchorchik M."/>
            <person name="Lee Y."/>
            <person name="Seo J."/>
            <person name="Cho J.-H."/>
            <person name="Park Y.-E."/>
            <person name="Jang D.-C."/>
            <person name="Im J.-S."/>
            <person name="Choi J.-G."/>
            <person name="Park H.-J."/>
            <person name="Lee G.-B."/>
            <person name="Lee Y.-G."/>
            <person name="Hong S.-Y."/>
            <person name="Cho K."/>
            <person name="Sohn K.H."/>
        </authorList>
    </citation>
    <scope>NUCLEOTIDE SEQUENCE</scope>
    <source>
        <strain evidence="1">KR_1_A1</strain>
        <strain evidence="2">KR_2_A2</strain>
    </source>
</reference>
<proteinExistence type="predicted"/>
<name>A0A833T015_PHYIN</name>
<dbReference type="EMBL" id="WSZM01000303">
    <property type="protein sequence ID" value="KAF4035605.1"/>
    <property type="molecule type" value="Genomic_DNA"/>
</dbReference>
<gene>
    <name evidence="1" type="ORF">GN244_ATG12387</name>
    <name evidence="2" type="ORF">GN958_ATG11474</name>
</gene>
<comment type="caution">
    <text evidence="1">The sequence shown here is derived from an EMBL/GenBank/DDBJ whole genome shotgun (WGS) entry which is preliminary data.</text>
</comment>
<evidence type="ECO:0000313" key="1">
    <source>
        <dbReference type="EMBL" id="KAF4035605.1"/>
    </source>
</evidence>
<evidence type="ECO:0000313" key="3">
    <source>
        <dbReference type="Proteomes" id="UP000602510"/>
    </source>
</evidence>
<evidence type="ECO:0000313" key="2">
    <source>
        <dbReference type="EMBL" id="KAF4139327.1"/>
    </source>
</evidence>
<evidence type="ECO:0008006" key="4">
    <source>
        <dbReference type="Google" id="ProtNLM"/>
    </source>
</evidence>
<keyword evidence="3" id="KW-1185">Reference proteome</keyword>
<accession>A0A833T015</accession>
<dbReference type="Proteomes" id="UP000704712">
    <property type="component" value="Unassembled WGS sequence"/>
</dbReference>
<dbReference type="EMBL" id="JAACNO010001557">
    <property type="protein sequence ID" value="KAF4139327.1"/>
    <property type="molecule type" value="Genomic_DNA"/>
</dbReference>
<dbReference type="Proteomes" id="UP000602510">
    <property type="component" value="Unassembled WGS sequence"/>
</dbReference>